<dbReference type="RefSeq" id="WP_256616368.1">
    <property type="nucleotide sequence ID" value="NZ_JANIBK010000111.1"/>
</dbReference>
<proteinExistence type="predicted"/>
<dbReference type="EMBL" id="JANIBK010000111">
    <property type="protein sequence ID" value="MCQ8129940.1"/>
    <property type="molecule type" value="Genomic_DNA"/>
</dbReference>
<dbReference type="SMART" id="SM00912">
    <property type="entry name" value="Haemagg_act"/>
    <property type="match status" value="1"/>
</dbReference>
<dbReference type="InterPro" id="IPR050909">
    <property type="entry name" value="Bact_Autotransporter_VF"/>
</dbReference>
<dbReference type="SUPFAM" id="SSF51126">
    <property type="entry name" value="Pectin lyase-like"/>
    <property type="match status" value="1"/>
</dbReference>
<dbReference type="PANTHER" id="PTHR12338:SF5">
    <property type="entry name" value="ANTIGEN 43-RELATED"/>
    <property type="match status" value="1"/>
</dbReference>
<evidence type="ECO:0000313" key="2">
    <source>
        <dbReference type="EMBL" id="MCQ8129940.1"/>
    </source>
</evidence>
<gene>
    <name evidence="2" type="ORF">NP596_15880</name>
</gene>
<comment type="caution">
    <text evidence="2">The sequence shown here is derived from an EMBL/GenBank/DDBJ whole genome shotgun (WGS) entry which is preliminary data.</text>
</comment>
<dbReference type="Gene3D" id="2.160.20.10">
    <property type="entry name" value="Single-stranded right-handed beta-helix, Pectin lyase-like"/>
    <property type="match status" value="1"/>
</dbReference>
<dbReference type="Pfam" id="PF05860">
    <property type="entry name" value="TPS"/>
    <property type="match status" value="1"/>
</dbReference>
<dbReference type="PANTHER" id="PTHR12338">
    <property type="entry name" value="AUTOTRANSPORTER"/>
    <property type="match status" value="1"/>
</dbReference>
<name>A0ABT1U800_9GAMM</name>
<dbReference type="InterPro" id="IPR012334">
    <property type="entry name" value="Pectin_lyas_fold"/>
</dbReference>
<sequence length="3440" mass="352492">MTRRPSQKSNRTAPAFRLNPLAASVRAGVTGGMLLAIASPAVAELPVPSAVWASMGGASREVVGNTMNINQETDRVILNWDRFNVSADSTVNFRQKTTDIALNKIHDQNPSEILGTVNADGTIYLVNTNGIVFGENSQVNARALVASTMNVSFEDTFDKETINDVALTDDRAAFVGNGQVFEKDGNGNFKLDADGNKIPIQIHIKQGAHIKSKEGGRIMVLAPTILNEGEVESPGGQVIMAAATDKVYLANASEDDGVRGLLVEVKTGGKVENVGKIAAERGNVTLMGFAVNQNGRVSATTATNVNGSIRLLAREGGRVETLPGNVKRIVSSNTVRAADNGDGQGVSAQVVLGEGSVTEILPDISSAAALDGEAQPKSDVEIMAHKVHLQNEASIVAPSGNVDITATRNPANPVADNGANNDSRILVDAGAKIDVSGMDTAVRTMESNVIEVELRNFELADAPLQKSGILKGEKVKVDIREGTPLIDIQPFLDAIPRGIEERLAEGGNIVLKSEGDVIVEQGALLDISGGQVTFLGGIIETTKLLAGGRLIDISQADPLQTYDGIYGEVSVNYKKWGQTVTYKMQGGVFGQGRFEQGYVEGKSAGSLDIRSNTVVFDGELRADVVNGRLQRDLSERAVGGRLEIDTGFGDGFQAVVFGNGNPTVIDYDLDSLLGRDGNGLPLALALRAGQLFDSGVAEATFKTNAGISLAAGANLKLAEGGKLNLQGSGIDVNGTIQGSGADVDLLADNINLADGAQVLLQGQWVNDFAQPGNLDGKSLSIDGGSFTARMSGGSGGGISLAQGSRVNVSGGAWLKSDGSLQAGQAGEVSVIAGDSADGSVISVDGILEAYGIERGGKFTARANGVAIRREEIVNTAPGAQPLQITTDFFGRGGFAEFDIGANANGLTVAEGAVINLTQQNRVLSNGFSTKANADGIDAVSTLTTLEPLLRGPSSLTLRSDHAAGGNANSHLTIERGAAIVADPQSEIQLVSDSSLIVNGGIVARGGAVSMRIVPDKSPNDPFYVASQGIWLGESAVIDVSGVSEIMTDGLGRRFGEVYNGGSFSVDAQRGFFAAQAGSTINVSGTAEVLHIPTATAQGVRYNAQTIGSHAGTIAIAAAEGIFLDGRMLADGGNAAGTAGGTLQLALNINNRSDPNIETGSTFPGAPRTFVVSQQATPTLTGGFSQIGDALPNGLAGSARIAAEQIVAGGFDSLALATSGTYVTVTEGGASSKVQVGNDAIVFEGDVSLKLDNALALDSANLAWRRAAAADTGSVTLQATTATLGSDSFRQSFLNPTAGDGQLTVQADLIDLVGGTATQGFDAVHLDSAGDIRLKGIRLDSTETDFVGEFETYSKLELTADQIYPTTLTDFTLAVAGDADGTLSVHPGDKPLPVLSALGKMTLRAPNIEQNGTLSAPQGEIVLDAAQEISFGADSLTTVSAAGTLVPLGETQGGLEWLFPLAGTGVNLNVNDATLNAPETERAIIVQSPEKKITVNAARITREEGATVDLSGGGDMLAFEFIPGDGGSQDVLAGSDSFAILPGIGSYAPFDPKLSPESGLKTGDSLYVSGIAGLAAGTYTLLPARYALLPGAFLVTPLATTNVVAGASRSRVDGAPIVSGYRTVAGTSIRDQRWSEYVIEPGSIAKTRTEYNLSLASEFFATQASNNDKTLPRLTQDAGQLILSAVDALDLPTVIAEVTGSGRGGLVDIVADKLAVVNEKTGSAGVVELLSSDIDKFKVDSLSLGAIRQIDNSTGEVALDVRATTVTVGPNTELTAPELLLAATDGVTVKQNARVIARGSVAEGDSQTVLKVQGDGALLRASTGRQAQLVRSDSVGVKGDLLIEAGALVDAGAGSLLLDASRKNSLQGELALDGGSLNLGAEVINLGETAGLVNGLSLDNQQLSALSVAELVLTSRGMVNLYGQLAQVDANGQVMTDGNGDPLALQFGDLVIDADGLAGFGNAGKTAVLLADSVRFTNGGTVGGAQGNGSGSLLLNAGRLTFDKGQYALSGFDAMQINAAQGVFGRDTAIVGIAGDLSLSTPFFTAFNGASTTLDAGGHALTLANLSGAEAPTSGIAGTLRVEADNLTVDTALLYKTGAVGLSALQGDLTLGANALIDVSGAVVQAGLSQARNLDAGSITLLAKQQDVLAENGSRLLLNAVNDKAKAGVLTAKAGAGEVRLNGSLEAGGSSKSQGGSVVIDSGSLSGGFDALNQQLAAGGFTGGIDVRLRTGDIMLSDGQTIDAHSIKLTADSGALTVAGALDASDVQGGSVELNAEDNLTLAATANVLANATGTDQAGGNVQLTSLDSQSDGAGILLSDGAHIDVSANGAGAEGQVALRADRVGNDIDVSDITAGTISGDSRVDLEAVRVYNDTVITADDQNSYDNDNRNFIDSFNDRFGAGYALLAGVEVRSTGDLTIADAWDLSGWRYGADNLPGVLTLRAGGDLLVNAGLSDGFAAGILETQAFGPIPVTDMLQTEQSWSYKLVAGADLNSADSSALKPAPSLLQAATDGDFELASDVSVRTGTGDIEVLAARDIVYASNTSTIYTAGRADESNRYGTGGEDLAVFFYAEFARDGGDISLNAGRNVVAQPTDQLLSDVLVRTGNWSRNQDHTGERPTIWGLALGTPETGEHPTLQHRQSLAAFGGGDISVSAGGKVTDVSAVIPTSGKQVGTRTDNDPNNLGNFTSNVNQVQGGGNLTVNAGGDIEGGVFYVDGGQAELRTAGSLTAGNNQGLNPILALGDAQFSVVAGKDIALEAIVDPMFATLPDPVDLEGFQNRFFRYSADSEVSLTALTGDIVLDNDPLSLTQATNASLDTTRMLIYPATFKAYALNGDLNIRKSFSLFPSPQGGLELYAEGNIGGTANVLLSDAEVAALPSALFPVQQNAVVDVLNLLDPTRDSQSHALNPVHADDGQPVLISTGSGNIGRRGDVLSFTLAKAAEIRAGKDVFNTTFKIQNNRADDVSTISAGRDIRFPVSRNLQTAVIDDLREQMIEVAGPGDLVVLAGRNIDMGASAGIVSVGDLNNPVLADQGANITALAGLGDGRVDVNAFAEKVLKKTDTATGEWVADYTHYRQRLLREISRVSGDAQLTDADADAAFAALNPVDRARVEARLLPLVQPTLLSKVKLAAGDLAKATFKQDQDRAELNLLAMVETLFPGTTVLAGVSDVNVDPNGGVMVTGGRDAGAILAAANSSIRERPVLGGVSLFMSTAQTQDGGNVNVFTPNGNVNVGLATADIGLNKDPDEQGLIAKRQGDINVIARDDVEVNVQRIVTLGGGDIMVGSLEGDVDAGRSPKTALAAPPLKVGFDQSGLPLLDVAPVLAGGGIRTIGTDPGDLVLFAPRGVIDAGEAGIAGNNVTLAATAIVGADNIDVGGVGTGVPVAATGSIAAGLSGVSNVAAAVGKSMDESTGMGKDVSDALTKTAALGMLSIDLLGFGE</sequence>
<keyword evidence="3" id="KW-1185">Reference proteome</keyword>
<organism evidence="2 3">
    <name type="scientific">Methylomonas rivi</name>
    <dbReference type="NCBI Taxonomy" id="2952226"/>
    <lineage>
        <taxon>Bacteria</taxon>
        <taxon>Pseudomonadati</taxon>
        <taxon>Pseudomonadota</taxon>
        <taxon>Gammaproteobacteria</taxon>
        <taxon>Methylococcales</taxon>
        <taxon>Methylococcaceae</taxon>
        <taxon>Methylomonas</taxon>
    </lineage>
</organism>
<evidence type="ECO:0000313" key="3">
    <source>
        <dbReference type="Proteomes" id="UP001524586"/>
    </source>
</evidence>
<dbReference type="NCBIfam" id="TIGR01901">
    <property type="entry name" value="adhes_NPXG"/>
    <property type="match status" value="1"/>
</dbReference>
<reference evidence="2 3" key="1">
    <citation type="submission" date="2022-07" db="EMBL/GenBank/DDBJ databases">
        <title>Methylomonas rivi sp. nov., Methylomonas rosea sp. nov., Methylomonas aureus sp. nov. and Methylomonas subterranea sp. nov., four novel methanotrophs isolated from a freshwater creek and the deep terrestrial subsurface.</title>
        <authorList>
            <person name="Abin C."/>
            <person name="Sankaranarayanan K."/>
            <person name="Garner C."/>
            <person name="Sindelar R."/>
            <person name="Kotary K."/>
            <person name="Garner R."/>
            <person name="Barclay S."/>
            <person name="Lawson P."/>
            <person name="Krumholz L."/>
        </authorList>
    </citation>
    <scope>NUCLEOTIDE SEQUENCE [LARGE SCALE GENOMIC DNA]</scope>
    <source>
        <strain evidence="2 3">WSC-6</strain>
    </source>
</reference>
<protein>
    <submittedName>
        <fullName evidence="2">Filamentous hemagglutinin family protein</fullName>
    </submittedName>
</protein>
<dbReference type="Pfam" id="PF12545">
    <property type="entry name" value="DUF3739"/>
    <property type="match status" value="1"/>
</dbReference>
<dbReference type="InterPro" id="IPR021026">
    <property type="entry name" value="Filamn_hemagglutn_DUF3739"/>
</dbReference>
<dbReference type="InterPro" id="IPR008638">
    <property type="entry name" value="FhaB/CdiA-like_TPS"/>
</dbReference>
<accession>A0ABT1U800</accession>
<evidence type="ECO:0000259" key="1">
    <source>
        <dbReference type="SMART" id="SM00912"/>
    </source>
</evidence>
<dbReference type="Proteomes" id="UP001524586">
    <property type="component" value="Unassembled WGS sequence"/>
</dbReference>
<dbReference type="InterPro" id="IPR011050">
    <property type="entry name" value="Pectin_lyase_fold/virulence"/>
</dbReference>
<feature type="domain" description="Filamentous haemagglutinin FhaB/tRNA nuclease CdiA-like TPS" evidence="1">
    <location>
        <begin position="42"/>
        <end position="155"/>
    </location>
</feature>